<dbReference type="SUPFAM" id="SSF53098">
    <property type="entry name" value="Ribonuclease H-like"/>
    <property type="match status" value="1"/>
</dbReference>
<dbReference type="InterPro" id="IPR036397">
    <property type="entry name" value="RNaseH_sf"/>
</dbReference>
<dbReference type="InterPro" id="IPR039537">
    <property type="entry name" value="Retrotran_Ty1/copia-like"/>
</dbReference>
<accession>A0AA38T0L1</accession>
<dbReference type="InterPro" id="IPR012337">
    <property type="entry name" value="RNaseH-like_sf"/>
</dbReference>
<dbReference type="PANTHER" id="PTHR42648">
    <property type="entry name" value="TRANSPOSASE, PUTATIVE-RELATED"/>
    <property type="match status" value="1"/>
</dbReference>
<feature type="compositionally biased region" description="Polar residues" evidence="1">
    <location>
        <begin position="124"/>
        <end position="137"/>
    </location>
</feature>
<sequence length="493" mass="56018">MGFINASTTAEINQQFLGYTTAKGLWDFLAKRYTSSGLSHQYQLWTTFQNKLQLPDQSVSFYISEIHDETARQFQAYFSQLHLITILMRLTDKFENETRLQLRSPITVDTTLYTPSSAKPRGKFTNNSGKYNNNAKPARRQTASEWKPNTNECTFCHSTSHLLLDCLIRKCRYCRVTHLRRYLFDFPQNPNPNLRSYQHQNQSVAKSVTPSEPFSVAIAGSVSSSPDLMDLMRINQELMEQLMTGSLGVNSQHSSTSGTIWIFDSGCFKHMTPCPDGFLSKQPYQLSSVKNNKSFSFTCLDPKTKQILGVGRRVGWVLEVVYMRLPLQSPKFSASVSSTGSFDLWYARLGSLGNVSSESISCLSCKLGKRHALPFENHEFTSALPFDLIHSDVWGPAPYPSVGGARYFVIFVDDHTQFTWIYLMKHHSELPHIYITFACMIMLCSTKNILSSHFFRLRVVSTYPCPGTSPQNGRAERKHRHILNTVQTLLVTP</sequence>
<protein>
    <submittedName>
        <fullName evidence="2">Uncharacterized protein</fullName>
    </submittedName>
</protein>
<dbReference type="Proteomes" id="UP001172457">
    <property type="component" value="Chromosome 6"/>
</dbReference>
<keyword evidence="3" id="KW-1185">Reference proteome</keyword>
<dbReference type="GO" id="GO:0003676">
    <property type="term" value="F:nucleic acid binding"/>
    <property type="evidence" value="ECO:0007669"/>
    <property type="project" value="InterPro"/>
</dbReference>
<evidence type="ECO:0000313" key="2">
    <source>
        <dbReference type="EMBL" id="KAJ9545281.1"/>
    </source>
</evidence>
<evidence type="ECO:0000256" key="1">
    <source>
        <dbReference type="SAM" id="MobiDB-lite"/>
    </source>
</evidence>
<proteinExistence type="predicted"/>
<evidence type="ECO:0000313" key="3">
    <source>
        <dbReference type="Proteomes" id="UP001172457"/>
    </source>
</evidence>
<gene>
    <name evidence="2" type="ORF">OSB04_024988</name>
</gene>
<dbReference type="AlphaFoldDB" id="A0AA38T0L1"/>
<name>A0AA38T0L1_9ASTR</name>
<reference evidence="2" key="1">
    <citation type="submission" date="2023-03" db="EMBL/GenBank/DDBJ databases">
        <title>Chromosome-scale reference genome and RAD-based genetic map of yellow starthistle (Centaurea solstitialis) reveal putative structural variation and QTLs associated with invader traits.</title>
        <authorList>
            <person name="Reatini B."/>
            <person name="Cang F.A."/>
            <person name="Jiang Q."/>
            <person name="Mckibben M.T.W."/>
            <person name="Barker M.S."/>
            <person name="Rieseberg L.H."/>
            <person name="Dlugosch K.M."/>
        </authorList>
    </citation>
    <scope>NUCLEOTIDE SEQUENCE</scope>
    <source>
        <strain evidence="2">CAN-66</strain>
        <tissue evidence="2">Leaf</tissue>
    </source>
</reference>
<feature type="region of interest" description="Disordered" evidence="1">
    <location>
        <begin position="117"/>
        <end position="137"/>
    </location>
</feature>
<organism evidence="2 3">
    <name type="scientific">Centaurea solstitialis</name>
    <name type="common">yellow star-thistle</name>
    <dbReference type="NCBI Taxonomy" id="347529"/>
    <lineage>
        <taxon>Eukaryota</taxon>
        <taxon>Viridiplantae</taxon>
        <taxon>Streptophyta</taxon>
        <taxon>Embryophyta</taxon>
        <taxon>Tracheophyta</taxon>
        <taxon>Spermatophyta</taxon>
        <taxon>Magnoliopsida</taxon>
        <taxon>eudicotyledons</taxon>
        <taxon>Gunneridae</taxon>
        <taxon>Pentapetalae</taxon>
        <taxon>asterids</taxon>
        <taxon>campanulids</taxon>
        <taxon>Asterales</taxon>
        <taxon>Asteraceae</taxon>
        <taxon>Carduoideae</taxon>
        <taxon>Cardueae</taxon>
        <taxon>Centaureinae</taxon>
        <taxon>Centaurea</taxon>
    </lineage>
</organism>
<comment type="caution">
    <text evidence="2">The sequence shown here is derived from an EMBL/GenBank/DDBJ whole genome shotgun (WGS) entry which is preliminary data.</text>
</comment>
<dbReference type="EMBL" id="JARYMX010000006">
    <property type="protein sequence ID" value="KAJ9545281.1"/>
    <property type="molecule type" value="Genomic_DNA"/>
</dbReference>
<dbReference type="Gene3D" id="3.30.420.10">
    <property type="entry name" value="Ribonuclease H-like superfamily/Ribonuclease H"/>
    <property type="match status" value="1"/>
</dbReference>
<dbReference type="PANTHER" id="PTHR42648:SF26">
    <property type="entry name" value="INTEGRASE CATALYTIC DOMAIN-CONTAINING PROTEIN"/>
    <property type="match status" value="1"/>
</dbReference>